<keyword evidence="6" id="KW-1185">Reference proteome</keyword>
<evidence type="ECO:0000313" key="5">
    <source>
        <dbReference type="EMBL" id="MFM2485438.1"/>
    </source>
</evidence>
<protein>
    <recommendedName>
        <fullName evidence="3">Ribosome biogenesis GTPase A</fullName>
    </recommendedName>
</protein>
<keyword evidence="3" id="KW-0963">Cytoplasm</keyword>
<proteinExistence type="inferred from homology"/>
<dbReference type="InterPro" id="IPR019991">
    <property type="entry name" value="GTP-bd_ribosome_bgen"/>
</dbReference>
<dbReference type="InterPro" id="IPR016478">
    <property type="entry name" value="GTPase_MTG1"/>
</dbReference>
<comment type="subcellular location">
    <subcellularLocation>
        <location evidence="3">Cytoplasm</location>
    </subcellularLocation>
</comment>
<dbReference type="Proteomes" id="UP001629953">
    <property type="component" value="Unassembled WGS sequence"/>
</dbReference>
<evidence type="ECO:0000256" key="2">
    <source>
        <dbReference type="ARBA" id="ARBA00023134"/>
    </source>
</evidence>
<gene>
    <name evidence="5" type="primary">ylqF</name>
    <name evidence="5" type="ORF">ABUE30_10265</name>
</gene>
<comment type="function">
    <text evidence="3">Required for a late step of 50S ribosomal subunit assembly. Has GTPase activity.</text>
</comment>
<comment type="caution">
    <text evidence="5">The sequence shown here is derived from an EMBL/GenBank/DDBJ whole genome shotgun (WGS) entry which is preliminary data.</text>
</comment>
<dbReference type="PANTHER" id="PTHR45782:SF4">
    <property type="entry name" value="MITOCHONDRIAL RIBOSOME-ASSOCIATED GTPASE 1"/>
    <property type="match status" value="1"/>
</dbReference>
<dbReference type="SUPFAM" id="SSF52540">
    <property type="entry name" value="P-loop containing nucleoside triphosphate hydrolases"/>
    <property type="match status" value="1"/>
</dbReference>
<keyword evidence="2 3" id="KW-0342">GTP-binding</keyword>
<dbReference type="NCBIfam" id="TIGR03596">
    <property type="entry name" value="GTPase_YlqF"/>
    <property type="match status" value="1"/>
</dbReference>
<dbReference type="PRINTS" id="PR00326">
    <property type="entry name" value="GTP1OBG"/>
</dbReference>
<evidence type="ECO:0000313" key="6">
    <source>
        <dbReference type="Proteomes" id="UP001629953"/>
    </source>
</evidence>
<evidence type="ECO:0000256" key="3">
    <source>
        <dbReference type="PIRNR" id="PIRNR006230"/>
    </source>
</evidence>
<dbReference type="CDD" id="cd01856">
    <property type="entry name" value="YlqF"/>
    <property type="match status" value="1"/>
</dbReference>
<dbReference type="Pfam" id="PF01926">
    <property type="entry name" value="MMR_HSR1"/>
    <property type="match status" value="1"/>
</dbReference>
<dbReference type="PIRSF" id="PIRSF006230">
    <property type="entry name" value="MG442"/>
    <property type="match status" value="1"/>
</dbReference>
<dbReference type="PROSITE" id="PS51721">
    <property type="entry name" value="G_CP"/>
    <property type="match status" value="1"/>
</dbReference>
<dbReference type="InterPro" id="IPR006073">
    <property type="entry name" value="GTP-bd"/>
</dbReference>
<feature type="domain" description="CP-type G" evidence="4">
    <location>
        <begin position="14"/>
        <end position="172"/>
    </location>
</feature>
<name>A0ABW9G848_9GAMM</name>
<dbReference type="PANTHER" id="PTHR45782">
    <property type="entry name" value="MITOCHONDRIAL RIBOSOME-ASSOCIATED GTPASE 1"/>
    <property type="match status" value="1"/>
</dbReference>
<dbReference type="Gene3D" id="1.10.1580.10">
    <property type="match status" value="1"/>
</dbReference>
<dbReference type="Gene3D" id="3.40.50.300">
    <property type="entry name" value="P-loop containing nucleotide triphosphate hydrolases"/>
    <property type="match status" value="1"/>
</dbReference>
<evidence type="ECO:0000256" key="1">
    <source>
        <dbReference type="ARBA" id="ARBA00022741"/>
    </source>
</evidence>
<reference evidence="5 6" key="1">
    <citation type="journal article" date="2013" name="Int. J. Syst. Evol. Microbiol.">
        <title>Celerinatantimonas yamalensis sp. nov., a cold-adapted diazotrophic bacterium from a cold permafrost brine.</title>
        <authorList>
            <person name="Shcherbakova V."/>
            <person name="Chuvilskaya N."/>
            <person name="Rivkina E."/>
            <person name="Demidov N."/>
            <person name="Uchaeva V."/>
            <person name="Suetin S."/>
            <person name="Suzina N."/>
            <person name="Gilichinsky D."/>
        </authorList>
    </citation>
    <scope>NUCLEOTIDE SEQUENCE [LARGE SCALE GENOMIC DNA]</scope>
    <source>
        <strain evidence="5 6">C7</strain>
    </source>
</reference>
<dbReference type="InterPro" id="IPR023179">
    <property type="entry name" value="GTP-bd_ortho_bundle_sf"/>
</dbReference>
<dbReference type="InterPro" id="IPR030378">
    <property type="entry name" value="G_CP_dom"/>
</dbReference>
<dbReference type="InterPro" id="IPR027417">
    <property type="entry name" value="P-loop_NTPase"/>
</dbReference>
<organism evidence="5 6">
    <name type="scientific">Celerinatantimonas yamalensis</name>
    <dbReference type="NCBI Taxonomy" id="559956"/>
    <lineage>
        <taxon>Bacteria</taxon>
        <taxon>Pseudomonadati</taxon>
        <taxon>Pseudomonadota</taxon>
        <taxon>Gammaproteobacteria</taxon>
        <taxon>Celerinatantimonadaceae</taxon>
        <taxon>Celerinatantimonas</taxon>
    </lineage>
</organism>
<dbReference type="EMBL" id="JBEQCT010000004">
    <property type="protein sequence ID" value="MFM2485438.1"/>
    <property type="molecule type" value="Genomic_DNA"/>
</dbReference>
<sequence length="311" mass="35108">MAIQWYPGHMHKAQKQIREVMPQVDLVIEVLDARLPFSSNNPLVSELRGEKPCLKILNKSDLADPDQTQVWVDYLEQTQGVRALPMDQQKQGQIPLLLALIRDMVPQRGSADKPITTLICGIPNVGKSTLINTLAGRIIAKTGNEPAVTKTQQKIRLDGYITLLDTPGILWPKFDNENSGYRLAASGAIKDTAMSHDDVAAFMGEYLLSHYPQRLQSRYNWPQLPVDEIDLLETLGRQRGCLVRGGHVDYTKAATILLNELRDGKLGPITLEMPSQIEVEELHFAALREEKVAKKKIHDRERRAKARNRRR</sequence>
<keyword evidence="1 3" id="KW-0547">Nucleotide-binding</keyword>
<comment type="similarity">
    <text evidence="3">Belongs to the TRAFAC class YlqF/YawG GTPase family. MTG1 subfamily.</text>
</comment>
<accession>A0ABW9G848</accession>
<dbReference type="RefSeq" id="WP_408623672.1">
    <property type="nucleotide sequence ID" value="NZ_JBEQCT010000004.1"/>
</dbReference>
<evidence type="ECO:0000259" key="4">
    <source>
        <dbReference type="PROSITE" id="PS51721"/>
    </source>
</evidence>